<dbReference type="Proteomes" id="UP001152797">
    <property type="component" value="Unassembled WGS sequence"/>
</dbReference>
<evidence type="ECO:0000256" key="1">
    <source>
        <dbReference type="ARBA" id="ARBA00022737"/>
    </source>
</evidence>
<feature type="non-terminal residue" evidence="5">
    <location>
        <position position="521"/>
    </location>
</feature>
<dbReference type="InterPro" id="IPR002110">
    <property type="entry name" value="Ankyrin_rpt"/>
</dbReference>
<dbReference type="PANTHER" id="PTHR24171">
    <property type="entry name" value="ANKYRIN REPEAT DOMAIN-CONTAINING PROTEIN 39-RELATED"/>
    <property type="match status" value="1"/>
</dbReference>
<dbReference type="Pfam" id="PF00023">
    <property type="entry name" value="Ank"/>
    <property type="match status" value="3"/>
</dbReference>
<keyword evidence="2 3" id="KW-0040">ANK repeat</keyword>
<feature type="repeat" description="ANK" evidence="3">
    <location>
        <begin position="1"/>
        <end position="31"/>
    </location>
</feature>
<dbReference type="EMBL" id="CAMXCT020002469">
    <property type="protein sequence ID" value="CAL1151753.1"/>
    <property type="molecule type" value="Genomic_DNA"/>
</dbReference>
<evidence type="ECO:0000256" key="4">
    <source>
        <dbReference type="SAM" id="MobiDB-lite"/>
    </source>
</evidence>
<evidence type="ECO:0000256" key="2">
    <source>
        <dbReference type="ARBA" id="ARBA00023043"/>
    </source>
</evidence>
<dbReference type="SMART" id="SM00248">
    <property type="entry name" value="ANK"/>
    <property type="match status" value="3"/>
</dbReference>
<feature type="repeat" description="ANK" evidence="3">
    <location>
        <begin position="463"/>
        <end position="495"/>
    </location>
</feature>
<protein>
    <recommendedName>
        <fullName evidence="8">ANK_REP_REGION domain-containing protein</fullName>
    </recommendedName>
</protein>
<evidence type="ECO:0008006" key="8">
    <source>
        <dbReference type="Google" id="ProtNLM"/>
    </source>
</evidence>
<name>A0A9P1CWV1_9DINO</name>
<evidence type="ECO:0000256" key="3">
    <source>
        <dbReference type="PROSITE-ProRule" id="PRU00023"/>
    </source>
</evidence>
<dbReference type="InterPro" id="IPR036770">
    <property type="entry name" value="Ankyrin_rpt-contain_sf"/>
</dbReference>
<accession>A0A9P1CWV1</accession>
<dbReference type="PROSITE" id="PS50088">
    <property type="entry name" value="ANK_REPEAT"/>
    <property type="match status" value="3"/>
</dbReference>
<reference evidence="6 7" key="2">
    <citation type="submission" date="2024-05" db="EMBL/GenBank/DDBJ databases">
        <authorList>
            <person name="Chen Y."/>
            <person name="Shah S."/>
            <person name="Dougan E. K."/>
            <person name="Thang M."/>
            <person name="Chan C."/>
        </authorList>
    </citation>
    <scope>NUCLEOTIDE SEQUENCE [LARGE SCALE GENOMIC DNA]</scope>
</reference>
<dbReference type="PANTHER" id="PTHR24171:SF8">
    <property type="entry name" value="BRCA1-ASSOCIATED RING DOMAIN PROTEIN 1"/>
    <property type="match status" value="1"/>
</dbReference>
<dbReference type="Gene3D" id="1.25.40.20">
    <property type="entry name" value="Ankyrin repeat-containing domain"/>
    <property type="match status" value="3"/>
</dbReference>
<keyword evidence="7" id="KW-1185">Reference proteome</keyword>
<organism evidence="5">
    <name type="scientific">Cladocopium goreaui</name>
    <dbReference type="NCBI Taxonomy" id="2562237"/>
    <lineage>
        <taxon>Eukaryota</taxon>
        <taxon>Sar</taxon>
        <taxon>Alveolata</taxon>
        <taxon>Dinophyceae</taxon>
        <taxon>Suessiales</taxon>
        <taxon>Symbiodiniaceae</taxon>
        <taxon>Cladocopium</taxon>
    </lineage>
</organism>
<evidence type="ECO:0000313" key="7">
    <source>
        <dbReference type="Proteomes" id="UP001152797"/>
    </source>
</evidence>
<dbReference type="GO" id="GO:0004842">
    <property type="term" value="F:ubiquitin-protein transferase activity"/>
    <property type="evidence" value="ECO:0007669"/>
    <property type="project" value="TreeGrafter"/>
</dbReference>
<dbReference type="GO" id="GO:0085020">
    <property type="term" value="P:protein K6-linked ubiquitination"/>
    <property type="evidence" value="ECO:0007669"/>
    <property type="project" value="TreeGrafter"/>
</dbReference>
<dbReference type="EMBL" id="CAMXCT030002469">
    <property type="protein sequence ID" value="CAL4785690.1"/>
    <property type="molecule type" value="Genomic_DNA"/>
</dbReference>
<dbReference type="SUPFAM" id="SSF48403">
    <property type="entry name" value="Ankyrin repeat"/>
    <property type="match status" value="1"/>
</dbReference>
<feature type="region of interest" description="Disordered" evidence="4">
    <location>
        <begin position="491"/>
        <end position="521"/>
    </location>
</feature>
<feature type="compositionally biased region" description="Gly residues" evidence="4">
    <location>
        <begin position="499"/>
        <end position="510"/>
    </location>
</feature>
<evidence type="ECO:0000313" key="5">
    <source>
        <dbReference type="EMBL" id="CAI3998378.1"/>
    </source>
</evidence>
<sequence length="521" mass="54511">ETALHAAAWNGEAAVVEQLISAGAKVDTARKDGCGLGRVSSCFGSGSDEDETAIAIWLKRWLKGETKKRESSVQRCAAAAAADCADDMIQRTVELPKLSIDATALQFGDWLSIIQLNLDQMPTAETILSYSEHLLAEAEELTLIVPVKATSAVKAVSKPSGKGAPEKSGKGFLKKLLGMLPLQRSLLVPKPFAGSDVEMITLDVRDGQNVHCLTPPGDETSAAEKPIVAGDVSPDAPVKVIVAMAALAVASTTAARADVRIACATAAAACAGWLACNWQPAPSAKGLTGLHCAAQKGHAAVVEQLISAKATVDVANNDGRGPGRVFGSFWEWLWRDVTMGKVPWGSMLGAMLASMLGSSCQGMGEATIGSTSTWTQRETQRLEDFDPTGEAPGVSQKLLKLPSIGQSKTGSIVQAFETLLSQRGTYSLEPGSVPVVLAPGGPARSFACWVEVLEPLRLPLARRRVTALHWAAENGEATVVEQLISAKATVDATNDDGRGPGFSGRFGSGSGEMTEGVRTLA</sequence>
<feature type="non-terminal residue" evidence="5">
    <location>
        <position position="1"/>
    </location>
</feature>
<comment type="caution">
    <text evidence="5">The sequence shown here is derived from an EMBL/GenBank/DDBJ whole genome shotgun (WGS) entry which is preliminary data.</text>
</comment>
<reference evidence="5" key="1">
    <citation type="submission" date="2022-10" db="EMBL/GenBank/DDBJ databases">
        <authorList>
            <person name="Chen Y."/>
            <person name="Dougan E. K."/>
            <person name="Chan C."/>
            <person name="Rhodes N."/>
            <person name="Thang M."/>
        </authorList>
    </citation>
    <scope>NUCLEOTIDE SEQUENCE</scope>
</reference>
<evidence type="ECO:0000313" key="6">
    <source>
        <dbReference type="EMBL" id="CAL4785690.1"/>
    </source>
</evidence>
<dbReference type="PROSITE" id="PS50297">
    <property type="entry name" value="ANK_REP_REGION"/>
    <property type="match status" value="3"/>
</dbReference>
<gene>
    <name evidence="5" type="ORF">C1SCF055_LOCUS24686</name>
</gene>
<proteinExistence type="predicted"/>
<dbReference type="EMBL" id="CAMXCT010002469">
    <property type="protein sequence ID" value="CAI3998378.1"/>
    <property type="molecule type" value="Genomic_DNA"/>
</dbReference>
<feature type="repeat" description="ANK" evidence="3">
    <location>
        <begin position="285"/>
        <end position="317"/>
    </location>
</feature>
<dbReference type="AlphaFoldDB" id="A0A9P1CWV1"/>
<keyword evidence="1" id="KW-0677">Repeat</keyword>